<comment type="similarity">
    <text evidence="4">Belongs to the flavoredoxin family.</text>
</comment>
<dbReference type="PANTHER" id="PTHR33798">
    <property type="entry name" value="FLAVOPROTEIN OXYGENASE"/>
    <property type="match status" value="1"/>
</dbReference>
<name>A0A3L9MC59_9FLAO</name>
<gene>
    <name evidence="6" type="ORF">EAH69_06435</name>
</gene>
<dbReference type="Gene3D" id="2.30.110.10">
    <property type="entry name" value="Electron Transport, Fmn-binding Protein, Chain A"/>
    <property type="match status" value="1"/>
</dbReference>
<dbReference type="SMART" id="SM00903">
    <property type="entry name" value="Flavin_Reduct"/>
    <property type="match status" value="1"/>
</dbReference>
<accession>A0A3L9MC59</accession>
<dbReference type="EMBL" id="RDOJ01000006">
    <property type="protein sequence ID" value="RLZ10777.1"/>
    <property type="molecule type" value="Genomic_DNA"/>
</dbReference>
<dbReference type="RefSeq" id="WP_121934362.1">
    <property type="nucleotide sequence ID" value="NZ_RDOJ01000006.1"/>
</dbReference>
<evidence type="ECO:0000313" key="7">
    <source>
        <dbReference type="Proteomes" id="UP000275348"/>
    </source>
</evidence>
<dbReference type="SUPFAM" id="SSF50475">
    <property type="entry name" value="FMN-binding split barrel"/>
    <property type="match status" value="1"/>
</dbReference>
<evidence type="ECO:0000256" key="3">
    <source>
        <dbReference type="ARBA" id="ARBA00022643"/>
    </source>
</evidence>
<evidence type="ECO:0000256" key="1">
    <source>
        <dbReference type="ARBA" id="ARBA00001917"/>
    </source>
</evidence>
<comment type="cofactor">
    <cofactor evidence="1">
        <name>FMN</name>
        <dbReference type="ChEBI" id="CHEBI:58210"/>
    </cofactor>
</comment>
<keyword evidence="3" id="KW-0288">FMN</keyword>
<comment type="caution">
    <text evidence="6">The sequence shown here is derived from an EMBL/GenBank/DDBJ whole genome shotgun (WGS) entry which is preliminary data.</text>
</comment>
<evidence type="ECO:0000259" key="5">
    <source>
        <dbReference type="SMART" id="SM00903"/>
    </source>
</evidence>
<dbReference type="OrthoDB" id="9794638at2"/>
<keyword evidence="7" id="KW-1185">Reference proteome</keyword>
<dbReference type="GO" id="GO:0016646">
    <property type="term" value="F:oxidoreductase activity, acting on the CH-NH group of donors, NAD or NADP as acceptor"/>
    <property type="evidence" value="ECO:0007669"/>
    <property type="project" value="UniProtKB-ARBA"/>
</dbReference>
<dbReference type="InterPro" id="IPR012349">
    <property type="entry name" value="Split_barrel_FMN-bd"/>
</dbReference>
<evidence type="ECO:0000256" key="4">
    <source>
        <dbReference type="ARBA" id="ARBA00038054"/>
    </source>
</evidence>
<dbReference type="PANTHER" id="PTHR33798:SF5">
    <property type="entry name" value="FLAVIN REDUCTASE LIKE DOMAIN-CONTAINING PROTEIN"/>
    <property type="match status" value="1"/>
</dbReference>
<keyword evidence="2" id="KW-0285">Flavoprotein</keyword>
<evidence type="ECO:0000256" key="2">
    <source>
        <dbReference type="ARBA" id="ARBA00022630"/>
    </source>
</evidence>
<dbReference type="Proteomes" id="UP000275348">
    <property type="component" value="Unassembled WGS sequence"/>
</dbReference>
<sequence length="292" mass="33019">MQETKSFEPNTKEFDNLLKHAIAPRPICFASTMDKEGNVNLSPFSFFNMMGQNPPICVFSPLRKMRDGSTKHTLENVWEHPECVINIVNYDMVQQQSLASVEYEKGVNEFIKAGFTPIASEIVQPPRVAESPFQMECKVREVISISDEPGAANIVIAEVVKMHVQEQYLDENNDVHPQDLDLVARLGGDWYCRVTPETLFEVEKPIRSIGIGIDLMPEDVKFSKFLTGNHLGQLGNVEALPATELIENFKTQLASRLDINKFKPAEVRHQVAAKLLDQGDVQSAWFWLLMDI</sequence>
<organism evidence="6 7">
    <name type="scientific">Faecalibacter macacae</name>
    <dbReference type="NCBI Taxonomy" id="1859289"/>
    <lineage>
        <taxon>Bacteria</taxon>
        <taxon>Pseudomonadati</taxon>
        <taxon>Bacteroidota</taxon>
        <taxon>Flavobacteriia</taxon>
        <taxon>Flavobacteriales</taxon>
        <taxon>Weeksellaceae</taxon>
        <taxon>Faecalibacter</taxon>
    </lineage>
</organism>
<feature type="domain" description="Flavin reductase like" evidence="5">
    <location>
        <begin position="22"/>
        <end position="170"/>
    </location>
</feature>
<dbReference type="AlphaFoldDB" id="A0A3L9MC59"/>
<dbReference type="GO" id="GO:0010181">
    <property type="term" value="F:FMN binding"/>
    <property type="evidence" value="ECO:0007669"/>
    <property type="project" value="InterPro"/>
</dbReference>
<protein>
    <submittedName>
        <fullName evidence="6">Flavin reductase family protein</fullName>
    </submittedName>
</protein>
<dbReference type="Pfam" id="PF01613">
    <property type="entry name" value="Flavin_Reduct"/>
    <property type="match status" value="1"/>
</dbReference>
<dbReference type="InterPro" id="IPR002563">
    <property type="entry name" value="Flavin_Rdtase-like_dom"/>
</dbReference>
<reference evidence="6 7" key="1">
    <citation type="submission" date="2018-10" db="EMBL/GenBank/DDBJ databases">
        <authorList>
            <person name="Chen X."/>
        </authorList>
    </citation>
    <scope>NUCLEOTIDE SEQUENCE [LARGE SCALE GENOMIC DNA]</scope>
    <source>
        <strain evidence="6 7">YIM 102668</strain>
    </source>
</reference>
<evidence type="ECO:0000313" key="6">
    <source>
        <dbReference type="EMBL" id="RLZ10777.1"/>
    </source>
</evidence>
<proteinExistence type="inferred from homology"/>